<dbReference type="Gene3D" id="3.50.50.60">
    <property type="entry name" value="FAD/NAD(P)-binding domain"/>
    <property type="match status" value="2"/>
</dbReference>
<comment type="similarity">
    <text evidence="3">Belongs to the lysine N(6)-hydroxylase/L-ornithine N(5)-oxygenase family.</text>
</comment>
<dbReference type="SUPFAM" id="SSF51905">
    <property type="entry name" value="FAD/NAD(P)-binding domain"/>
    <property type="match status" value="2"/>
</dbReference>
<keyword evidence="6" id="KW-0274">FAD</keyword>
<comment type="pathway">
    <text evidence="2">Siderophore biosynthesis.</text>
</comment>
<evidence type="ECO:0000256" key="5">
    <source>
        <dbReference type="ARBA" id="ARBA00022630"/>
    </source>
</evidence>
<dbReference type="InterPro" id="IPR036188">
    <property type="entry name" value="FAD/NAD-bd_sf"/>
</dbReference>
<dbReference type="InterPro" id="IPR050346">
    <property type="entry name" value="FMO-like"/>
</dbReference>
<dbReference type="GO" id="GO:0016491">
    <property type="term" value="F:oxidoreductase activity"/>
    <property type="evidence" value="ECO:0007669"/>
    <property type="project" value="UniProtKB-KW"/>
</dbReference>
<comment type="catalytic activity">
    <reaction evidence="9">
        <text>L-ornithine + NADPH + O2 = N(5)-hydroxy-L-ornithine + NADP(+) + H2O</text>
        <dbReference type="Rhea" id="RHEA:41508"/>
        <dbReference type="ChEBI" id="CHEBI:15377"/>
        <dbReference type="ChEBI" id="CHEBI:15379"/>
        <dbReference type="ChEBI" id="CHEBI:46911"/>
        <dbReference type="ChEBI" id="CHEBI:57783"/>
        <dbReference type="ChEBI" id="CHEBI:58349"/>
        <dbReference type="ChEBI" id="CHEBI:78275"/>
        <dbReference type="EC" id="1.14.13.196"/>
    </reaction>
</comment>
<evidence type="ECO:0000256" key="4">
    <source>
        <dbReference type="ARBA" id="ARBA00012881"/>
    </source>
</evidence>
<dbReference type="Proteomes" id="UP000629468">
    <property type="component" value="Unassembled WGS sequence"/>
</dbReference>
<evidence type="ECO:0000256" key="10">
    <source>
        <dbReference type="ARBA" id="ARBA00049248"/>
    </source>
</evidence>
<evidence type="ECO:0000313" key="11">
    <source>
        <dbReference type="EMBL" id="KAF7767865.1"/>
    </source>
</evidence>
<protein>
    <recommendedName>
        <fullName evidence="4">L-ornithine N(5)-monooxygenase [NAD(P)H]</fullName>
        <ecNumber evidence="4">1.14.13.196</ecNumber>
    </recommendedName>
</protein>
<dbReference type="PANTHER" id="PTHR23023">
    <property type="entry name" value="DIMETHYLANILINE MONOOXYGENASE"/>
    <property type="match status" value="1"/>
</dbReference>
<reference evidence="11 12" key="1">
    <citation type="journal article" name="Sci. Rep.">
        <title>Telomere-to-telomere assembled and centromere annotated genomes of the two main subspecies of the button mushroom Agaricus bisporus reveal especially polymorphic chromosome ends.</title>
        <authorList>
            <person name="Sonnenberg A.S.M."/>
            <person name="Sedaghat-Telgerd N."/>
            <person name="Lavrijssen B."/>
            <person name="Ohm R.A."/>
            <person name="Hendrickx P.M."/>
            <person name="Scholtmeijer K."/>
            <person name="Baars J.J.P."/>
            <person name="van Peer A."/>
        </authorList>
    </citation>
    <scope>NUCLEOTIDE SEQUENCE [LARGE SCALE GENOMIC DNA]</scope>
    <source>
        <strain evidence="11 12">H119_p4</strain>
    </source>
</reference>
<evidence type="ECO:0000256" key="8">
    <source>
        <dbReference type="ARBA" id="ARBA00023002"/>
    </source>
</evidence>
<evidence type="ECO:0000256" key="1">
    <source>
        <dbReference type="ARBA" id="ARBA00001974"/>
    </source>
</evidence>
<accession>A0A8H7C7H7</accession>
<keyword evidence="8" id="KW-0560">Oxidoreductase</keyword>
<dbReference type="AlphaFoldDB" id="A0A8H7C7H7"/>
<name>A0A8H7C7H7_AGABI</name>
<keyword evidence="5" id="KW-0285">Flavoprotein</keyword>
<sequence>MTMAINSILKEPIGIMGAGGAGLINAHVLLQDGFTNVQVLTRDASVGGVWARNRVYPGLQINNVYGEYRFSTLEMSLHTGSTTAGSHISGLDMCNYMEEYYDRFLKGKVKFSFNTEVLDISRDGSGRWLVRVEDLQDGNQDTLKFSRIILATGGCSEPTIPGYLSQAAANEAQYHGMIIHSSDFSTHLDELLRNVKPYSEGHDSSIVVIGGGKSAQDICAKLTEEGRKCSIVFDKTDSFLATKIPLPAFIRRSRFLGLLSPHIHLRTRLERFLHDTVLGGKITRFLWDKIGESSMNAYNIPKDSPLRITQSLFWGVRTNDVGSVSPDSYLARAVNGEVDVVAPARAVGFALDGESVLLDTGKTLKADAVILATGYKSSWPKIISGKMADEIGISKHSPSSKMTNTWDYSSLYGGPKVHPQSDQWVTSIYRGIIPAKNILRRDFAIAGALFTANPGYTNEIAAHWISSYFRRDPMRLPTTVEEAMVEAEREAAWMRRRFPDMLSWVNASYSGSLDFWNWPQAADDLLEDMQLPIHRSNGNWFTWPFKVVELNEIASLADERRQKRHNIYQ</sequence>
<evidence type="ECO:0000256" key="7">
    <source>
        <dbReference type="ARBA" id="ARBA00022857"/>
    </source>
</evidence>
<evidence type="ECO:0000256" key="3">
    <source>
        <dbReference type="ARBA" id="ARBA00007588"/>
    </source>
</evidence>
<evidence type="ECO:0000256" key="2">
    <source>
        <dbReference type="ARBA" id="ARBA00004924"/>
    </source>
</evidence>
<evidence type="ECO:0000256" key="9">
    <source>
        <dbReference type="ARBA" id="ARBA00047598"/>
    </source>
</evidence>
<dbReference type="Pfam" id="PF13434">
    <property type="entry name" value="Lys_Orn_oxgnase"/>
    <property type="match status" value="1"/>
</dbReference>
<comment type="cofactor">
    <cofactor evidence="1">
        <name>FAD</name>
        <dbReference type="ChEBI" id="CHEBI:57692"/>
    </cofactor>
</comment>
<comment type="caution">
    <text evidence="11">The sequence shown here is derived from an EMBL/GenBank/DDBJ whole genome shotgun (WGS) entry which is preliminary data.</text>
</comment>
<dbReference type="EMBL" id="JABXXO010000010">
    <property type="protein sequence ID" value="KAF7767865.1"/>
    <property type="molecule type" value="Genomic_DNA"/>
</dbReference>
<evidence type="ECO:0000313" key="12">
    <source>
        <dbReference type="Proteomes" id="UP000629468"/>
    </source>
</evidence>
<organism evidence="11 12">
    <name type="scientific">Agaricus bisporus var. burnettii</name>
    <dbReference type="NCBI Taxonomy" id="192524"/>
    <lineage>
        <taxon>Eukaryota</taxon>
        <taxon>Fungi</taxon>
        <taxon>Dikarya</taxon>
        <taxon>Basidiomycota</taxon>
        <taxon>Agaricomycotina</taxon>
        <taxon>Agaricomycetes</taxon>
        <taxon>Agaricomycetidae</taxon>
        <taxon>Agaricales</taxon>
        <taxon>Agaricineae</taxon>
        <taxon>Agaricaceae</taxon>
        <taxon>Agaricus</taxon>
    </lineage>
</organism>
<dbReference type="InterPro" id="IPR025700">
    <property type="entry name" value="Lys/Orn_oxygenase"/>
</dbReference>
<keyword evidence="7" id="KW-0521">NADP</keyword>
<proteinExistence type="inferred from homology"/>
<evidence type="ECO:0000256" key="6">
    <source>
        <dbReference type="ARBA" id="ARBA00022827"/>
    </source>
</evidence>
<dbReference type="EC" id="1.14.13.196" evidence="4"/>
<comment type="catalytic activity">
    <reaction evidence="10">
        <text>L-ornithine + NADH + O2 = N(5)-hydroxy-L-ornithine + NAD(+) + H2O</text>
        <dbReference type="Rhea" id="RHEA:41512"/>
        <dbReference type="ChEBI" id="CHEBI:15377"/>
        <dbReference type="ChEBI" id="CHEBI:15379"/>
        <dbReference type="ChEBI" id="CHEBI:46911"/>
        <dbReference type="ChEBI" id="CHEBI:57540"/>
        <dbReference type="ChEBI" id="CHEBI:57945"/>
        <dbReference type="ChEBI" id="CHEBI:78275"/>
        <dbReference type="EC" id="1.14.13.196"/>
    </reaction>
</comment>
<gene>
    <name evidence="11" type="ORF">Agabi119p4_7108</name>
</gene>